<reference evidence="2" key="2">
    <citation type="submission" date="2020-09" db="EMBL/GenBank/DDBJ databases">
        <authorList>
            <person name="Sun Q."/>
            <person name="Kim S."/>
        </authorList>
    </citation>
    <scope>NUCLEOTIDE SEQUENCE</scope>
    <source>
        <strain evidence="2">KCTC 32437</strain>
    </source>
</reference>
<proteinExistence type="predicted"/>
<dbReference type="AlphaFoldDB" id="A0A918S4G1"/>
<keyword evidence="1" id="KW-0732">Signal</keyword>
<feature type="chain" id="PRO_5036721752" description="Invasion associated locus B (IalB) protein" evidence="1">
    <location>
        <begin position="28"/>
        <end position="179"/>
    </location>
</feature>
<name>A0A918S4G1_9HYPH</name>
<evidence type="ECO:0000313" key="2">
    <source>
        <dbReference type="EMBL" id="GHA24095.1"/>
    </source>
</evidence>
<organism evidence="2 3">
    <name type="scientific">Devosia pacifica</name>
    <dbReference type="NCBI Taxonomy" id="1335967"/>
    <lineage>
        <taxon>Bacteria</taxon>
        <taxon>Pseudomonadati</taxon>
        <taxon>Pseudomonadota</taxon>
        <taxon>Alphaproteobacteria</taxon>
        <taxon>Hyphomicrobiales</taxon>
        <taxon>Devosiaceae</taxon>
        <taxon>Devosia</taxon>
    </lineage>
</organism>
<dbReference type="Gene3D" id="2.60.40.1880">
    <property type="entry name" value="Invasion associated locus B (IalB) protein"/>
    <property type="match status" value="1"/>
</dbReference>
<dbReference type="Pfam" id="PF06776">
    <property type="entry name" value="IalB"/>
    <property type="match status" value="1"/>
</dbReference>
<dbReference type="EMBL" id="BMZE01000002">
    <property type="protein sequence ID" value="GHA24095.1"/>
    <property type="molecule type" value="Genomic_DNA"/>
</dbReference>
<comment type="caution">
    <text evidence="2">The sequence shown here is derived from an EMBL/GenBank/DDBJ whole genome shotgun (WGS) entry which is preliminary data.</text>
</comment>
<evidence type="ECO:0000256" key="1">
    <source>
        <dbReference type="SAM" id="SignalP"/>
    </source>
</evidence>
<dbReference type="RefSeq" id="WP_189425513.1">
    <property type="nucleotide sequence ID" value="NZ_BMZE01000002.1"/>
</dbReference>
<evidence type="ECO:0008006" key="4">
    <source>
        <dbReference type="Google" id="ProtNLM"/>
    </source>
</evidence>
<feature type="signal peptide" evidence="1">
    <location>
        <begin position="1"/>
        <end position="27"/>
    </location>
</feature>
<keyword evidence="3" id="KW-1185">Reference proteome</keyword>
<dbReference type="InterPro" id="IPR010642">
    <property type="entry name" value="Invasion_prot_B"/>
</dbReference>
<evidence type="ECO:0000313" key="3">
    <source>
        <dbReference type="Proteomes" id="UP000646579"/>
    </source>
</evidence>
<dbReference type="InterPro" id="IPR038696">
    <property type="entry name" value="IalB_sf"/>
</dbReference>
<protein>
    <recommendedName>
        <fullName evidence="4">Invasion associated locus B (IalB) protein</fullName>
    </recommendedName>
</protein>
<reference evidence="2" key="1">
    <citation type="journal article" date="2014" name="Int. J. Syst. Evol. Microbiol.">
        <title>Complete genome sequence of Corynebacterium casei LMG S-19264T (=DSM 44701T), isolated from a smear-ripened cheese.</title>
        <authorList>
            <consortium name="US DOE Joint Genome Institute (JGI-PGF)"/>
            <person name="Walter F."/>
            <person name="Albersmeier A."/>
            <person name="Kalinowski J."/>
            <person name="Ruckert C."/>
        </authorList>
    </citation>
    <scope>NUCLEOTIDE SEQUENCE</scope>
    <source>
        <strain evidence="2">KCTC 32437</strain>
    </source>
</reference>
<accession>A0A918S4G1</accession>
<sequence length="179" mass="18838">MRYSTRGMITGLMTCALMSLSSLPAMAQAQSLGTFGQWTAWKGTDDSGEICYISSQPGSSEPSNVNRGPIHFLIIHRKGMGVPNEVQTLVGYPLNTTDANASAAVDGTAYPMVIEGEAAWLASTADEAPFVRAFRAGSRLVVRARSERGTDTTDTYSLSGSADAMDAIDEACGMGVTAN</sequence>
<gene>
    <name evidence="2" type="ORF">GCM10007989_19680</name>
</gene>
<dbReference type="Proteomes" id="UP000646579">
    <property type="component" value="Unassembled WGS sequence"/>
</dbReference>